<dbReference type="Proteomes" id="UP000041314">
    <property type="component" value="Unassembled WGS sequence"/>
</dbReference>
<name>A0A655BN79_SALET</name>
<evidence type="ECO:0000313" key="2">
    <source>
        <dbReference type="Proteomes" id="UP000041314"/>
    </source>
</evidence>
<accession>A0A655BN79</accession>
<dbReference type="EMBL" id="CQPA01000002">
    <property type="protein sequence ID" value="CNT60184.1"/>
    <property type="molecule type" value="Genomic_DNA"/>
</dbReference>
<proteinExistence type="predicted"/>
<sequence length="36" mass="4182">MYNIHTFRKVATIIFLQDGHHLLTNHPGGRRLVVIL</sequence>
<gene>
    <name evidence="1" type="ORF">ERS008198_00304</name>
</gene>
<protein>
    <submittedName>
        <fullName evidence="1">Uncharacterized protein</fullName>
    </submittedName>
</protein>
<organism evidence="1 2">
    <name type="scientific">Salmonella enterica subsp. enterica serovar Bovismorbificans</name>
    <dbReference type="NCBI Taxonomy" id="58097"/>
    <lineage>
        <taxon>Bacteria</taxon>
        <taxon>Pseudomonadati</taxon>
        <taxon>Pseudomonadota</taxon>
        <taxon>Gammaproteobacteria</taxon>
        <taxon>Enterobacterales</taxon>
        <taxon>Enterobacteriaceae</taxon>
        <taxon>Salmonella</taxon>
    </lineage>
</organism>
<reference evidence="1 2" key="1">
    <citation type="submission" date="2015-03" db="EMBL/GenBank/DDBJ databases">
        <authorList>
            <consortium name="Pathogen Informatics"/>
        </authorList>
    </citation>
    <scope>NUCLEOTIDE SEQUENCE [LARGE SCALE GENOMIC DNA]</scope>
    <source>
        <strain evidence="1 2">A1104</strain>
    </source>
</reference>
<evidence type="ECO:0000313" key="1">
    <source>
        <dbReference type="EMBL" id="CNT60184.1"/>
    </source>
</evidence>
<dbReference type="AlphaFoldDB" id="A0A655BN79"/>